<dbReference type="PANTHER" id="PTHR46402:SF2">
    <property type="entry name" value="HISTONE-LYSINE N-TRIMETHYLTRANSFERASE SMYD5"/>
    <property type="match status" value="1"/>
</dbReference>
<evidence type="ECO:0000256" key="6">
    <source>
        <dbReference type="ARBA" id="ARBA00022833"/>
    </source>
</evidence>
<evidence type="ECO:0000256" key="7">
    <source>
        <dbReference type="PROSITE-ProRule" id="PRU00134"/>
    </source>
</evidence>
<dbReference type="Pfam" id="PF00856">
    <property type="entry name" value="SET"/>
    <property type="match status" value="1"/>
</dbReference>
<keyword evidence="4" id="KW-0479">Metal-binding</keyword>
<dbReference type="GO" id="GO:0045814">
    <property type="term" value="P:negative regulation of gene expression, epigenetic"/>
    <property type="evidence" value="ECO:0007669"/>
    <property type="project" value="TreeGrafter"/>
</dbReference>
<dbReference type="AlphaFoldDB" id="A0A8S3Z4I1"/>
<dbReference type="GO" id="GO:0032259">
    <property type="term" value="P:methylation"/>
    <property type="evidence" value="ECO:0007669"/>
    <property type="project" value="UniProtKB-KW"/>
</dbReference>
<evidence type="ECO:0000259" key="9">
    <source>
        <dbReference type="PROSITE" id="PS50865"/>
    </source>
</evidence>
<evidence type="ECO:0000256" key="2">
    <source>
        <dbReference type="ARBA" id="ARBA00022679"/>
    </source>
</evidence>
<dbReference type="Gene3D" id="2.170.270.10">
    <property type="entry name" value="SET domain"/>
    <property type="match status" value="1"/>
</dbReference>
<dbReference type="InterPro" id="IPR001214">
    <property type="entry name" value="SET_dom"/>
</dbReference>
<dbReference type="GO" id="GO:0042799">
    <property type="term" value="F:histone H4K20 methyltransferase activity"/>
    <property type="evidence" value="ECO:0007669"/>
    <property type="project" value="TreeGrafter"/>
</dbReference>
<keyword evidence="2" id="KW-0808">Transferase</keyword>
<evidence type="ECO:0000259" key="8">
    <source>
        <dbReference type="PROSITE" id="PS50280"/>
    </source>
</evidence>
<dbReference type="SMART" id="SM00317">
    <property type="entry name" value="SET"/>
    <property type="match status" value="1"/>
</dbReference>
<keyword evidence="3" id="KW-0949">S-adenosyl-L-methionine</keyword>
<keyword evidence="1" id="KW-0489">Methyltransferase</keyword>
<dbReference type="OrthoDB" id="7770870at2759"/>
<dbReference type="EMBL" id="CAJHNH020001247">
    <property type="protein sequence ID" value="CAG5122242.1"/>
    <property type="molecule type" value="Genomic_DNA"/>
</dbReference>
<keyword evidence="11" id="KW-1185">Reference proteome</keyword>
<sequence>MSQSRKCPVDSSLRDLLRGRLLDDDVAMKSEMELLKKWGFSEDFVKLLGETRDPQQQDQNDNANNDFTEHVWTIKVASKPRDATTTVDSAKENYVLKPSAESQISTLNDSAKELYEKAILSYRSGEFQDSLVNIDQALKVCGGPDDMSTLLTFKATILNAMGNYVETLRSIQEVSHALRTRHLILEGVKALEKLNLLLAAEEWLKTMLQMVTGEETDTSNWTQTVQQLFQDVRLRRIYEPLIQNAPVKISLSKTGRTVYATRRIAIGEIIFSELPEFLEQSLASQSIPACSQCGVLLLQPGHVFAKEKRVPPDVKKAIKKYWQTRVTIPCQGCNRVVYCSESCRQEAWLSYHKDICPSSPNSPSSVLYDVRDSFRNVTATNGCSWQGWWNAEFSPLLLARLWAAVLAQAKLRGGCQTTPNCEAVLEPIFSKIKKYSISSETTVRTCVPRMFDCIRNIFKRSKFLGYEITETEFDQMYHRISNNYISFFDNSNPIQDCLDRIQTNHKVVKKIVKCLQEPRQKAEFHGLFPLISCINHCCLPNAEIVSQTSNGKPGISITAKRDIDEMDEITIAYVDPQLSRSERRDMLSRRYAFWCQCLRCEFEGNGPDACTQCGKRPQSFSNSGTRQDSIASLKNCSAVQETNVLQGLTAVQGTSVMQDCSIAKDTCVVQSSGENFHCPQNKIDKLFDTNSNCGNEKQKDTGEVNHKEDFNTKSEKVKNHGFHTFVTGECSLDIQENCNIDEGSNQIPLRQVLLEESSEKVSNSPAEEIRTPPEIATCSLSGFENQAPAKYPHCSQCGRAWYCSQTCQREAWKQGHKQICGKL</sequence>
<feature type="domain" description="MYND-type" evidence="9">
    <location>
        <begin position="778"/>
        <end position="820"/>
    </location>
</feature>
<dbReference type="PANTHER" id="PTHR46402">
    <property type="entry name" value="SET AND MYND DOMAIN-CONTAINING PROTEIN 5"/>
    <property type="match status" value="1"/>
</dbReference>
<evidence type="ECO:0000313" key="11">
    <source>
        <dbReference type="Proteomes" id="UP000678393"/>
    </source>
</evidence>
<keyword evidence="5 7" id="KW-0863">Zinc-finger</keyword>
<evidence type="ECO:0000256" key="4">
    <source>
        <dbReference type="ARBA" id="ARBA00022723"/>
    </source>
</evidence>
<dbReference type="InterPro" id="IPR002893">
    <property type="entry name" value="Znf_MYND"/>
</dbReference>
<dbReference type="SUPFAM" id="SSF82199">
    <property type="entry name" value="SET domain"/>
    <property type="match status" value="1"/>
</dbReference>
<feature type="domain" description="SET" evidence="8">
    <location>
        <begin position="230"/>
        <end position="574"/>
    </location>
</feature>
<comment type="caution">
    <text evidence="10">The sequence shown here is derived from an EMBL/GenBank/DDBJ whole genome shotgun (WGS) entry which is preliminary data.</text>
</comment>
<feature type="domain" description="MYND-type" evidence="9">
    <location>
        <begin position="290"/>
        <end position="356"/>
    </location>
</feature>
<reference evidence="10" key="1">
    <citation type="submission" date="2021-04" db="EMBL/GenBank/DDBJ databases">
        <authorList>
            <consortium name="Molecular Ecology Group"/>
        </authorList>
    </citation>
    <scope>NUCLEOTIDE SEQUENCE</scope>
</reference>
<dbReference type="Pfam" id="PF01753">
    <property type="entry name" value="zf-MYND"/>
    <property type="match status" value="2"/>
</dbReference>
<keyword evidence="6" id="KW-0862">Zinc</keyword>
<dbReference type="PROSITE" id="PS50280">
    <property type="entry name" value="SET"/>
    <property type="match status" value="1"/>
</dbReference>
<protein>
    <submittedName>
        <fullName evidence="10">Uncharacterized protein</fullName>
    </submittedName>
</protein>
<evidence type="ECO:0000256" key="5">
    <source>
        <dbReference type="ARBA" id="ARBA00022771"/>
    </source>
</evidence>
<organism evidence="10 11">
    <name type="scientific">Candidula unifasciata</name>
    <dbReference type="NCBI Taxonomy" id="100452"/>
    <lineage>
        <taxon>Eukaryota</taxon>
        <taxon>Metazoa</taxon>
        <taxon>Spiralia</taxon>
        <taxon>Lophotrochozoa</taxon>
        <taxon>Mollusca</taxon>
        <taxon>Gastropoda</taxon>
        <taxon>Heterobranchia</taxon>
        <taxon>Euthyneura</taxon>
        <taxon>Panpulmonata</taxon>
        <taxon>Eupulmonata</taxon>
        <taxon>Stylommatophora</taxon>
        <taxon>Helicina</taxon>
        <taxon>Helicoidea</taxon>
        <taxon>Geomitridae</taxon>
        <taxon>Candidula</taxon>
    </lineage>
</organism>
<evidence type="ECO:0000256" key="1">
    <source>
        <dbReference type="ARBA" id="ARBA00022603"/>
    </source>
</evidence>
<name>A0A8S3Z4I1_9EUPU</name>
<evidence type="ECO:0000256" key="3">
    <source>
        <dbReference type="ARBA" id="ARBA00022691"/>
    </source>
</evidence>
<gene>
    <name evidence="10" type="ORF">CUNI_LOCUS7800</name>
</gene>
<dbReference type="Gene3D" id="6.10.140.2220">
    <property type="match status" value="2"/>
</dbReference>
<dbReference type="Proteomes" id="UP000678393">
    <property type="component" value="Unassembled WGS sequence"/>
</dbReference>
<accession>A0A8S3Z4I1</accession>
<dbReference type="InterPro" id="IPR046341">
    <property type="entry name" value="SET_dom_sf"/>
</dbReference>
<dbReference type="GO" id="GO:0008270">
    <property type="term" value="F:zinc ion binding"/>
    <property type="evidence" value="ECO:0007669"/>
    <property type="project" value="UniProtKB-KW"/>
</dbReference>
<dbReference type="SUPFAM" id="SSF144232">
    <property type="entry name" value="HIT/MYND zinc finger-like"/>
    <property type="match status" value="2"/>
</dbReference>
<proteinExistence type="predicted"/>
<evidence type="ECO:0000313" key="10">
    <source>
        <dbReference type="EMBL" id="CAG5122242.1"/>
    </source>
</evidence>
<dbReference type="CDD" id="cd20071">
    <property type="entry name" value="SET_SMYD"/>
    <property type="match status" value="1"/>
</dbReference>
<dbReference type="PROSITE" id="PS50865">
    <property type="entry name" value="ZF_MYND_2"/>
    <property type="match status" value="2"/>
</dbReference>